<dbReference type="InterPro" id="IPR004421">
    <property type="entry name" value="Carbamoyltransferase_HypF"/>
</dbReference>
<dbReference type="InterPro" id="IPR006070">
    <property type="entry name" value="Sua5-like_dom"/>
</dbReference>
<dbReference type="Gene3D" id="3.30.420.40">
    <property type="match status" value="1"/>
</dbReference>
<feature type="domain" description="YrdC-like" evidence="11">
    <location>
        <begin position="293"/>
        <end position="484"/>
    </location>
</feature>
<dbReference type="Gene3D" id="2.30.30.140">
    <property type="match status" value="1"/>
</dbReference>
<comment type="catalytic activity">
    <reaction evidence="8">
        <text>C-terminal L-cysteinyl-[HypE protein] + carbamoyl phosphate + ATP + H2O = C-terminal S-carboxamide-L-cysteinyl-[HypE protein] + AMP + phosphate + diphosphate + H(+)</text>
        <dbReference type="Rhea" id="RHEA:55636"/>
        <dbReference type="Rhea" id="RHEA-COMP:14247"/>
        <dbReference type="Rhea" id="RHEA-COMP:14392"/>
        <dbReference type="ChEBI" id="CHEBI:15377"/>
        <dbReference type="ChEBI" id="CHEBI:15378"/>
        <dbReference type="ChEBI" id="CHEBI:30616"/>
        <dbReference type="ChEBI" id="CHEBI:33019"/>
        <dbReference type="ChEBI" id="CHEBI:43474"/>
        <dbReference type="ChEBI" id="CHEBI:58228"/>
        <dbReference type="ChEBI" id="CHEBI:76913"/>
        <dbReference type="ChEBI" id="CHEBI:139126"/>
        <dbReference type="ChEBI" id="CHEBI:456215"/>
    </reaction>
</comment>
<evidence type="ECO:0000256" key="3">
    <source>
        <dbReference type="ARBA" id="ARBA00008097"/>
    </source>
</evidence>
<protein>
    <recommendedName>
        <fullName evidence="9">acylphosphatase</fullName>
        <ecNumber evidence="9">3.6.1.7</ecNumber>
    </recommendedName>
</protein>
<dbReference type="InterPro" id="IPR017968">
    <property type="entry name" value="Acylphosphatase_CS"/>
</dbReference>
<dbReference type="Pfam" id="PF00708">
    <property type="entry name" value="Acylphosphatase"/>
    <property type="match status" value="1"/>
</dbReference>
<feature type="active site" evidence="9">
    <location>
        <position position="99"/>
    </location>
</feature>
<dbReference type="InterPro" id="IPR055128">
    <property type="entry name" value="HypF_C_2"/>
</dbReference>
<dbReference type="Proteomes" id="UP000676967">
    <property type="component" value="Chromosome"/>
</dbReference>
<keyword evidence="9" id="KW-0378">Hydrolase</keyword>
<dbReference type="PANTHER" id="PTHR42959">
    <property type="entry name" value="CARBAMOYLTRANSFERASE"/>
    <property type="match status" value="1"/>
</dbReference>
<keyword evidence="5" id="KW-0479">Metal-binding</keyword>
<keyword evidence="4" id="KW-0436">Ligase</keyword>
<organism evidence="12 13">
    <name type="scientific">Actinoplanes ianthinogenes</name>
    <dbReference type="NCBI Taxonomy" id="122358"/>
    <lineage>
        <taxon>Bacteria</taxon>
        <taxon>Bacillati</taxon>
        <taxon>Actinomycetota</taxon>
        <taxon>Actinomycetes</taxon>
        <taxon>Micromonosporales</taxon>
        <taxon>Micromonosporaceae</taxon>
        <taxon>Actinoplanes</taxon>
    </lineage>
</organism>
<name>A0ABM7M2S9_9ACTN</name>
<dbReference type="PROSITE" id="PS01097">
    <property type="entry name" value="HUPF_HYPC"/>
    <property type="match status" value="1"/>
</dbReference>
<dbReference type="PIRSF" id="PIRSF006256">
    <property type="entry name" value="CMPcnvr_hdrg_mat"/>
    <property type="match status" value="1"/>
</dbReference>
<dbReference type="EC" id="3.6.1.7" evidence="9"/>
<dbReference type="NCBIfam" id="TIGR00074">
    <property type="entry name" value="hypC_hupF"/>
    <property type="match status" value="1"/>
</dbReference>
<dbReference type="Gene3D" id="3.30.420.360">
    <property type="match status" value="1"/>
</dbReference>
<dbReference type="PRINTS" id="PR00445">
    <property type="entry name" value="HUPFHYPC"/>
</dbReference>
<dbReference type="RefSeq" id="WP_189333535.1">
    <property type="nucleotide sequence ID" value="NZ_AP023356.1"/>
</dbReference>
<dbReference type="Gene3D" id="3.90.870.50">
    <property type="match status" value="1"/>
</dbReference>
<evidence type="ECO:0000256" key="5">
    <source>
        <dbReference type="ARBA" id="ARBA00022723"/>
    </source>
</evidence>
<dbReference type="PANTHER" id="PTHR42959:SF1">
    <property type="entry name" value="CARBAMOYLTRANSFERASE HYPF"/>
    <property type="match status" value="1"/>
</dbReference>
<keyword evidence="6" id="KW-0863">Zinc-finger</keyword>
<dbReference type="InterPro" id="IPR017945">
    <property type="entry name" value="DHBP_synth_RibB-like_a/b_dom"/>
</dbReference>
<keyword evidence="7" id="KW-0862">Zinc</keyword>
<evidence type="ECO:0000313" key="12">
    <source>
        <dbReference type="EMBL" id="BCJ45916.1"/>
    </source>
</evidence>
<evidence type="ECO:0000256" key="2">
    <source>
        <dbReference type="ARBA" id="ARBA00006018"/>
    </source>
</evidence>
<dbReference type="InterPro" id="IPR051060">
    <property type="entry name" value="Carbamoyltrans_HypF-like"/>
</dbReference>
<accession>A0ABM7M2S9</accession>
<gene>
    <name evidence="12" type="primary">hypF</name>
    <name evidence="12" type="ORF">Aiant_65730</name>
</gene>
<proteinExistence type="inferred from homology"/>
<comment type="similarity">
    <text evidence="2">Belongs to the HupF/HypC family.</text>
</comment>
<comment type="catalytic activity">
    <reaction evidence="9">
        <text>an acyl phosphate + H2O = a carboxylate + phosphate + H(+)</text>
        <dbReference type="Rhea" id="RHEA:14965"/>
        <dbReference type="ChEBI" id="CHEBI:15377"/>
        <dbReference type="ChEBI" id="CHEBI:15378"/>
        <dbReference type="ChEBI" id="CHEBI:29067"/>
        <dbReference type="ChEBI" id="CHEBI:43474"/>
        <dbReference type="ChEBI" id="CHEBI:59918"/>
        <dbReference type="EC" id="3.6.1.7"/>
    </reaction>
</comment>
<reference evidence="12 13" key="1">
    <citation type="submission" date="2020-08" db="EMBL/GenBank/DDBJ databases">
        <title>Whole genome shotgun sequence of Actinoplanes ianthinogenes NBRC 13996.</title>
        <authorList>
            <person name="Komaki H."/>
            <person name="Tamura T."/>
        </authorList>
    </citation>
    <scope>NUCLEOTIDE SEQUENCE [LARGE SCALE GENOMIC DNA]</scope>
    <source>
        <strain evidence="12 13">NBRC 13996</strain>
    </source>
</reference>
<dbReference type="NCBIfam" id="TIGR00143">
    <property type="entry name" value="hypF"/>
    <property type="match status" value="1"/>
</dbReference>
<dbReference type="PROSITE" id="PS51160">
    <property type="entry name" value="ACYLPHOSPHATASE_3"/>
    <property type="match status" value="1"/>
</dbReference>
<dbReference type="InterPro" id="IPR011125">
    <property type="entry name" value="Znf_HypF"/>
</dbReference>
<dbReference type="Pfam" id="PF01455">
    <property type="entry name" value="HupF_HypC"/>
    <property type="match status" value="1"/>
</dbReference>
<dbReference type="SUPFAM" id="SSF54975">
    <property type="entry name" value="Acylphosphatase/BLUF domain-like"/>
    <property type="match status" value="1"/>
</dbReference>
<dbReference type="PROSITE" id="PS00150">
    <property type="entry name" value="ACYLPHOSPHATASE_1"/>
    <property type="match status" value="1"/>
</dbReference>
<evidence type="ECO:0000256" key="8">
    <source>
        <dbReference type="ARBA" id="ARBA00048220"/>
    </source>
</evidence>
<comment type="similarity">
    <text evidence="3">Belongs to the carbamoyltransferase HypF family.</text>
</comment>
<feature type="domain" description="Acylphosphatase-like" evidence="10">
    <location>
        <begin position="84"/>
        <end position="170"/>
    </location>
</feature>
<dbReference type="InterPro" id="IPR036046">
    <property type="entry name" value="Acylphosphatase-like_dom_sf"/>
</dbReference>
<evidence type="ECO:0000256" key="4">
    <source>
        <dbReference type="ARBA" id="ARBA00022598"/>
    </source>
</evidence>
<dbReference type="Pfam" id="PF22521">
    <property type="entry name" value="HypF_C_2"/>
    <property type="match status" value="1"/>
</dbReference>
<evidence type="ECO:0000256" key="7">
    <source>
        <dbReference type="ARBA" id="ARBA00022833"/>
    </source>
</evidence>
<evidence type="ECO:0000256" key="1">
    <source>
        <dbReference type="ARBA" id="ARBA00004711"/>
    </source>
</evidence>
<dbReference type="InterPro" id="IPR041440">
    <property type="entry name" value="HypF_C"/>
</dbReference>
<evidence type="ECO:0000259" key="11">
    <source>
        <dbReference type="PROSITE" id="PS51163"/>
    </source>
</evidence>
<dbReference type="InterPro" id="IPR019812">
    <property type="entry name" value="Hydgase_assmbl_chp_CS"/>
</dbReference>
<evidence type="ECO:0000256" key="9">
    <source>
        <dbReference type="PROSITE-ProRule" id="PRU00520"/>
    </source>
</evidence>
<dbReference type="SUPFAM" id="SSF55821">
    <property type="entry name" value="YrdC/RibB"/>
    <property type="match status" value="1"/>
</dbReference>
<feature type="active site" evidence="9">
    <location>
        <position position="117"/>
    </location>
</feature>
<dbReference type="Gene3D" id="3.30.110.120">
    <property type="match status" value="1"/>
</dbReference>
<keyword evidence="13" id="KW-1185">Reference proteome</keyword>
<dbReference type="InterPro" id="IPR001792">
    <property type="entry name" value="Acylphosphatase-like_dom"/>
</dbReference>
<dbReference type="InterPro" id="IPR001109">
    <property type="entry name" value="Hydrogenase_HupF/HypC"/>
</dbReference>
<evidence type="ECO:0000256" key="6">
    <source>
        <dbReference type="ARBA" id="ARBA00022771"/>
    </source>
</evidence>
<evidence type="ECO:0000313" key="13">
    <source>
        <dbReference type="Proteomes" id="UP000676967"/>
    </source>
</evidence>
<dbReference type="Pfam" id="PF01300">
    <property type="entry name" value="Sua5_yciO_yrdC"/>
    <property type="match status" value="1"/>
</dbReference>
<dbReference type="SUPFAM" id="SSF159127">
    <property type="entry name" value="HupF/HypC-like"/>
    <property type="match status" value="1"/>
</dbReference>
<dbReference type="PROSITE" id="PS51163">
    <property type="entry name" value="YRDC"/>
    <property type="match status" value="1"/>
</dbReference>
<comment type="pathway">
    <text evidence="1">Protein modification; [NiFe] hydrogenase maturation.</text>
</comment>
<dbReference type="Pfam" id="PF17788">
    <property type="entry name" value="HypF_C"/>
    <property type="match status" value="1"/>
</dbReference>
<dbReference type="EMBL" id="AP023356">
    <property type="protein sequence ID" value="BCJ45916.1"/>
    <property type="molecule type" value="Genomic_DNA"/>
</dbReference>
<dbReference type="Pfam" id="PF07503">
    <property type="entry name" value="zf-HYPF"/>
    <property type="match status" value="2"/>
</dbReference>
<sequence>MCLGIPGRVLSVLPGNAGQLALVDVVGAERQVNIGMLDAPPAPDDWVLIHLGFAVEIIDAERAARALGALELIGRPRDDAARIRRRYTVSGLVQGVGFRPFAYAVAGELALAGSVVNTVDGVVVEVEGDAGAVHEYGRRLRDRPPPLALVTAVRAEPLPAEGGTGFTIGASGSAAPARTLASPDVAICADCLAELHDPADRRHRHPFISCVNCGPRFTIIESLPYDRATTTMAGFPMCAACEAEYRDPADRRFHAQPIACPDCGPRLELIAPAGAPTGADALAGAGKLPATGADALAEARRLLAAGRIVAVKGLGGYHLACDATSGAAVAELRRRKNRGGKPFAVMVTDLAAARRLAEVGDEAAALLTGVQRPIVLLPRRPGAAVAAEVAPDTPDLGILLPYTPLHVLLLGLPGDPPGPPALVMTSGNRAGEPIVTGDAEAVRRLTGLADAWLRHDREIRAPCDDSVSRPLAGGTGLPIRRSRGYAPLPLTLPFPIRPTLAVGADLKNTCALGDGRYAWLSQHLGDLDELATLDALTGAERHLERLTGVRPEVLAADPHPGYRSTGWARAHAAGRPVRLVQHHHAHIAAVMAEHGLGRDERVIGFAFDGTGYGPDGAIWGGEVLIAGYRDYRRAAHLGYVPLAGGDASVRRTYRMALAHLRAAEVPWDPDLPPVAACPPAERRVLDHQLATGLGCAPTSSVGRLFDAVAALAGVRQTVAYEAEAAIVLEGVSRARGNGTLRPYENCLSEAGPPRTWPWVADPAPLIRAVAGDVRAGLPAAVIGARFHATLAGLIGVLADRCRTVTGLGVAVLGGGVFQNTLLIESATRELRDRGFTVLRPGLLPPSDGGLALGQLAVAGW</sequence>
<evidence type="ECO:0000259" key="10">
    <source>
        <dbReference type="PROSITE" id="PS51160"/>
    </source>
</evidence>